<evidence type="ECO:0000313" key="11">
    <source>
        <dbReference type="EMBL" id="CAH0368688.1"/>
    </source>
</evidence>
<protein>
    <recommendedName>
        <fullName evidence="4">phosphoribosyl-ATP diphosphatase</fullName>
        <ecNumber evidence="4">3.6.1.31</ecNumber>
    </recommendedName>
</protein>
<dbReference type="NCBIfam" id="NF001613">
    <property type="entry name" value="PRK00400.1-5"/>
    <property type="match status" value="1"/>
</dbReference>
<keyword evidence="9" id="KW-0067">ATP-binding</keyword>
<evidence type="ECO:0000256" key="5">
    <source>
        <dbReference type="ARBA" id="ARBA00022490"/>
    </source>
</evidence>
<evidence type="ECO:0000256" key="2">
    <source>
        <dbReference type="ARBA" id="ARBA00004496"/>
    </source>
</evidence>
<evidence type="ECO:0000256" key="1">
    <source>
        <dbReference type="ARBA" id="ARBA00001460"/>
    </source>
</evidence>
<evidence type="ECO:0000256" key="8">
    <source>
        <dbReference type="ARBA" id="ARBA00022801"/>
    </source>
</evidence>
<evidence type="ECO:0000256" key="10">
    <source>
        <dbReference type="ARBA" id="ARBA00023102"/>
    </source>
</evidence>
<keyword evidence="8" id="KW-0378">Hydrolase</keyword>
<keyword evidence="12" id="KW-1185">Reference proteome</keyword>
<keyword evidence="5" id="KW-0963">Cytoplasm</keyword>
<reference evidence="11" key="1">
    <citation type="submission" date="2021-11" db="EMBL/GenBank/DDBJ databases">
        <authorList>
            <consortium name="Genoscope - CEA"/>
            <person name="William W."/>
        </authorList>
    </citation>
    <scope>NUCLEOTIDE SEQUENCE</scope>
</reference>
<evidence type="ECO:0000256" key="9">
    <source>
        <dbReference type="ARBA" id="ARBA00022840"/>
    </source>
</evidence>
<dbReference type="EC" id="3.6.1.31" evidence="4"/>
<keyword evidence="6" id="KW-0028">Amino-acid biosynthesis</keyword>
<dbReference type="NCBIfam" id="NF001611">
    <property type="entry name" value="PRK00400.1-3"/>
    <property type="match status" value="1"/>
</dbReference>
<dbReference type="PANTHER" id="PTHR42945">
    <property type="entry name" value="HISTIDINE BIOSYNTHESIS BIFUNCTIONAL PROTEIN"/>
    <property type="match status" value="1"/>
</dbReference>
<comment type="pathway">
    <text evidence="3">Amino-acid biosynthesis; L-histidine biosynthesis; L-histidine from 5-phospho-alpha-D-ribose 1-diphosphate: step 2/9.</text>
</comment>
<dbReference type="Pfam" id="PF01503">
    <property type="entry name" value="PRA-PH"/>
    <property type="match status" value="1"/>
</dbReference>
<keyword evidence="7" id="KW-0547">Nucleotide-binding</keyword>
<sequence length="110" mass="11592">MASMQPHALDQLWATVSSRKGADPASSWTAKLLSKGVNKCAQKVGEEATEVVIEAASGNAAGVVSESADLLYHLEVLWAATGVEPEQVYAELRRREGTSGIAEKAARPKG</sequence>
<dbReference type="SUPFAM" id="SSF101386">
    <property type="entry name" value="all-alpha NTP pyrophosphatases"/>
    <property type="match status" value="1"/>
</dbReference>
<dbReference type="HAMAP" id="MF_01020">
    <property type="entry name" value="HisE"/>
    <property type="match status" value="1"/>
</dbReference>
<dbReference type="UniPathway" id="UPA00031">
    <property type="reaction ID" value="UER00007"/>
</dbReference>
<dbReference type="AlphaFoldDB" id="A0A8J2SF43"/>
<dbReference type="GO" id="GO:0004636">
    <property type="term" value="F:phosphoribosyl-ATP diphosphatase activity"/>
    <property type="evidence" value="ECO:0007669"/>
    <property type="project" value="UniProtKB-EC"/>
</dbReference>
<dbReference type="Proteomes" id="UP000789595">
    <property type="component" value="Unassembled WGS sequence"/>
</dbReference>
<name>A0A8J2SF43_9STRA</name>
<evidence type="ECO:0000256" key="3">
    <source>
        <dbReference type="ARBA" id="ARBA00005204"/>
    </source>
</evidence>
<evidence type="ECO:0000313" key="12">
    <source>
        <dbReference type="Proteomes" id="UP000789595"/>
    </source>
</evidence>
<evidence type="ECO:0000256" key="4">
    <source>
        <dbReference type="ARBA" id="ARBA00012414"/>
    </source>
</evidence>
<dbReference type="GO" id="GO:0005737">
    <property type="term" value="C:cytoplasm"/>
    <property type="evidence" value="ECO:0007669"/>
    <property type="project" value="UniProtKB-SubCell"/>
</dbReference>
<dbReference type="InterPro" id="IPR008179">
    <property type="entry name" value="HisE"/>
</dbReference>
<dbReference type="PANTHER" id="PTHR42945:SF9">
    <property type="entry name" value="HISTIDINE BIOSYNTHESIS BIFUNCTIONAL PROTEIN HISIE"/>
    <property type="match status" value="1"/>
</dbReference>
<evidence type="ECO:0000256" key="6">
    <source>
        <dbReference type="ARBA" id="ARBA00022605"/>
    </source>
</evidence>
<comment type="subcellular location">
    <subcellularLocation>
        <location evidence="2">Cytoplasm</location>
    </subcellularLocation>
</comment>
<dbReference type="GO" id="GO:0000105">
    <property type="term" value="P:L-histidine biosynthetic process"/>
    <property type="evidence" value="ECO:0007669"/>
    <property type="project" value="UniProtKB-UniPathway"/>
</dbReference>
<evidence type="ECO:0000256" key="7">
    <source>
        <dbReference type="ARBA" id="ARBA00022741"/>
    </source>
</evidence>
<gene>
    <name evidence="11" type="ORF">PECAL_2P17610</name>
</gene>
<dbReference type="InterPro" id="IPR021130">
    <property type="entry name" value="PRib-ATP_PPHydrolase-like"/>
</dbReference>
<dbReference type="Gene3D" id="1.10.287.1080">
    <property type="entry name" value="MazG-like"/>
    <property type="match status" value="1"/>
</dbReference>
<comment type="caution">
    <text evidence="11">The sequence shown here is derived from an EMBL/GenBank/DDBJ whole genome shotgun (WGS) entry which is preliminary data.</text>
</comment>
<accession>A0A8J2SF43</accession>
<dbReference type="NCBIfam" id="TIGR03188">
    <property type="entry name" value="histidine_hisI"/>
    <property type="match status" value="1"/>
</dbReference>
<keyword evidence="10" id="KW-0368">Histidine biosynthesis</keyword>
<dbReference type="GO" id="GO:0005524">
    <property type="term" value="F:ATP binding"/>
    <property type="evidence" value="ECO:0007669"/>
    <property type="project" value="UniProtKB-KW"/>
</dbReference>
<comment type="catalytic activity">
    <reaction evidence="1">
        <text>1-(5-phospho-beta-D-ribosyl)-ATP + H2O = 1-(5-phospho-beta-D-ribosyl)-5'-AMP + diphosphate + H(+)</text>
        <dbReference type="Rhea" id="RHEA:22828"/>
        <dbReference type="ChEBI" id="CHEBI:15377"/>
        <dbReference type="ChEBI" id="CHEBI:15378"/>
        <dbReference type="ChEBI" id="CHEBI:33019"/>
        <dbReference type="ChEBI" id="CHEBI:59457"/>
        <dbReference type="ChEBI" id="CHEBI:73183"/>
        <dbReference type="EC" id="3.6.1.31"/>
    </reaction>
</comment>
<dbReference type="CDD" id="cd11534">
    <property type="entry name" value="NTP-PPase_HisIE_like"/>
    <property type="match status" value="1"/>
</dbReference>
<dbReference type="EMBL" id="CAKKNE010000002">
    <property type="protein sequence ID" value="CAH0368688.1"/>
    <property type="molecule type" value="Genomic_DNA"/>
</dbReference>
<proteinExistence type="inferred from homology"/>
<dbReference type="OrthoDB" id="2015434at2759"/>
<organism evidence="11 12">
    <name type="scientific">Pelagomonas calceolata</name>
    <dbReference type="NCBI Taxonomy" id="35677"/>
    <lineage>
        <taxon>Eukaryota</taxon>
        <taxon>Sar</taxon>
        <taxon>Stramenopiles</taxon>
        <taxon>Ochrophyta</taxon>
        <taxon>Pelagophyceae</taxon>
        <taxon>Pelagomonadales</taxon>
        <taxon>Pelagomonadaceae</taxon>
        <taxon>Pelagomonas</taxon>
    </lineage>
</organism>